<dbReference type="EMBL" id="JACIIV010000006">
    <property type="protein sequence ID" value="MBB6226832.1"/>
    <property type="molecule type" value="Genomic_DNA"/>
</dbReference>
<sequence>MEFQPAIVMHVVRSPRVCVASIDRKTARRSVEHDPKALQAAMEAARPHDLELAFRPMFGGVFGYAAGQAFASLSNMGLALKMTGADHAALSEVADVKPLRYQPDDPPSKTYLLLPNAILSDAGSLRSWIARSAAGLKPKTGKTRKKPVEGK</sequence>
<dbReference type="Pfam" id="PF04993">
    <property type="entry name" value="TfoX_N"/>
    <property type="match status" value="1"/>
</dbReference>
<organism evidence="2 3">
    <name type="scientific">Polymorphobacter multimanifer</name>
    <dbReference type="NCBI Taxonomy" id="1070431"/>
    <lineage>
        <taxon>Bacteria</taxon>
        <taxon>Pseudomonadati</taxon>
        <taxon>Pseudomonadota</taxon>
        <taxon>Alphaproteobacteria</taxon>
        <taxon>Sphingomonadales</taxon>
        <taxon>Sphingosinicellaceae</taxon>
        <taxon>Polymorphobacter</taxon>
    </lineage>
</organism>
<dbReference type="SUPFAM" id="SSF159894">
    <property type="entry name" value="YgaC/TfoX-N like"/>
    <property type="match status" value="1"/>
</dbReference>
<evidence type="ECO:0000259" key="1">
    <source>
        <dbReference type="Pfam" id="PF04993"/>
    </source>
</evidence>
<dbReference type="Proteomes" id="UP000538147">
    <property type="component" value="Unassembled WGS sequence"/>
</dbReference>
<evidence type="ECO:0000313" key="3">
    <source>
        <dbReference type="Proteomes" id="UP000538147"/>
    </source>
</evidence>
<protein>
    <submittedName>
        <fullName evidence="2">TfoX/Sxy family transcriptional regulator of competence genes</fullName>
    </submittedName>
</protein>
<dbReference type="Gene3D" id="3.30.1460.30">
    <property type="entry name" value="YgaC/TfoX-N like chaperone"/>
    <property type="match status" value="1"/>
</dbReference>
<dbReference type="AlphaFoldDB" id="A0A841LCG6"/>
<gene>
    <name evidence="2" type="ORF">FHS79_000994</name>
</gene>
<dbReference type="RefSeq" id="WP_184196298.1">
    <property type="nucleotide sequence ID" value="NZ_JACIIV010000006.1"/>
</dbReference>
<keyword evidence="3" id="KW-1185">Reference proteome</keyword>
<feature type="domain" description="TfoX N-terminal" evidence="1">
    <location>
        <begin position="53"/>
        <end position="134"/>
    </location>
</feature>
<comment type="caution">
    <text evidence="2">The sequence shown here is derived from an EMBL/GenBank/DDBJ whole genome shotgun (WGS) entry which is preliminary data.</text>
</comment>
<dbReference type="InterPro" id="IPR007076">
    <property type="entry name" value="TfoX_N"/>
</dbReference>
<accession>A0A841LCG6</accession>
<name>A0A841LCG6_9SPHN</name>
<proteinExistence type="predicted"/>
<reference evidence="2 3" key="1">
    <citation type="submission" date="2020-08" db="EMBL/GenBank/DDBJ databases">
        <title>Genomic Encyclopedia of Type Strains, Phase IV (KMG-IV): sequencing the most valuable type-strain genomes for metagenomic binning, comparative biology and taxonomic classification.</title>
        <authorList>
            <person name="Goeker M."/>
        </authorList>
    </citation>
    <scope>NUCLEOTIDE SEQUENCE [LARGE SCALE GENOMIC DNA]</scope>
    <source>
        <strain evidence="2 3">DSM 102189</strain>
    </source>
</reference>
<evidence type="ECO:0000313" key="2">
    <source>
        <dbReference type="EMBL" id="MBB6226832.1"/>
    </source>
</evidence>